<dbReference type="InterPro" id="IPR020568">
    <property type="entry name" value="Ribosomal_Su5_D2-typ_SF"/>
</dbReference>
<dbReference type="SUPFAM" id="SSF54211">
    <property type="entry name" value="Ribosomal protein S5 domain 2-like"/>
    <property type="match status" value="2"/>
</dbReference>
<dbReference type="InterPro" id="IPR015847">
    <property type="entry name" value="ExoRNase_PH_dom2"/>
</dbReference>
<sequence>MEETRVLSTVISARSDGTRDFLPLTGIFAFSLVMVNGFFFLVVGQVDYQDKRFAQLLTPNTFMRREGAGRLIDRSIRPLFPAEFYHDIQMFAVNATSAALTSSDIPWGGPIGVIRLGRNCGKLIVNPTIDELTLSDLNLVYACTRDRTLMMDVQALGISENDLKDALRVAHTEEVKCLEPQRRLAHKAGKEKHEYKLSMVSEETYEKIRSLSEAPIEALFTNSAYGKFERGEALDSITLDVKKKLEEECDDEGLKFLSKTLSTVRKKLVCKRILIEGLRADGRRPDEVRSLICRVGNLPVLDGSSLFNLGDTHVLCTTTIESLRGPPSKQFMLHHSFPPFCINEVGERVGLNRSEVGHEVITCDGSTSMASVCAGSMAMMNAGVPLSGHVAGVSMGLISDTDPPTVEITDYQLLTDILGSEDHLVDMGLKIAGTRNGITTIQLDTKTAGIRLDIVCECLETANKALFQILDNMEREISSPRSVLMKTTNNTPTPTTATW</sequence>
<evidence type="ECO:0000259" key="4">
    <source>
        <dbReference type="Pfam" id="PF03725"/>
    </source>
</evidence>
<dbReference type="GO" id="GO:0000965">
    <property type="term" value="P:mitochondrial RNA 3'-end processing"/>
    <property type="evidence" value="ECO:0007669"/>
    <property type="project" value="TreeGrafter"/>
</dbReference>
<keyword evidence="2" id="KW-1133">Transmembrane helix</keyword>
<dbReference type="InterPro" id="IPR036345">
    <property type="entry name" value="ExoRNase_PH_dom2_sf"/>
</dbReference>
<keyword evidence="1" id="KW-0694">RNA-binding</keyword>
<evidence type="ECO:0000313" key="6">
    <source>
        <dbReference type="EMBL" id="KAG8384851.1"/>
    </source>
</evidence>
<dbReference type="InterPro" id="IPR012162">
    <property type="entry name" value="PNPase"/>
</dbReference>
<dbReference type="Gene3D" id="3.30.230.70">
    <property type="entry name" value="GHMP Kinase, N-terminal domain"/>
    <property type="match status" value="3"/>
</dbReference>
<dbReference type="GO" id="GO:0000958">
    <property type="term" value="P:mitochondrial mRNA catabolic process"/>
    <property type="evidence" value="ECO:0007669"/>
    <property type="project" value="TreeGrafter"/>
</dbReference>
<accession>A0AAV6XPD3</accession>
<feature type="transmembrane region" description="Helical" evidence="2">
    <location>
        <begin position="21"/>
        <end position="43"/>
    </location>
</feature>
<dbReference type="GO" id="GO:0004654">
    <property type="term" value="F:polyribonucleotide nucleotidyltransferase activity"/>
    <property type="evidence" value="ECO:0007669"/>
    <property type="project" value="InterPro"/>
</dbReference>
<feature type="domain" description="Polyribonucleotide nucleotidyltransferase RNA-binding" evidence="5">
    <location>
        <begin position="204"/>
        <end position="284"/>
    </location>
</feature>
<dbReference type="Pfam" id="PF03726">
    <property type="entry name" value="PNPase"/>
    <property type="match status" value="1"/>
</dbReference>
<dbReference type="InterPro" id="IPR027408">
    <property type="entry name" value="PNPase/RNase_PH_dom_sf"/>
</dbReference>
<dbReference type="EMBL" id="WHWC01000004">
    <property type="protein sequence ID" value="KAG8384851.1"/>
    <property type="molecule type" value="Genomic_DNA"/>
</dbReference>
<dbReference type="GO" id="GO:0005829">
    <property type="term" value="C:cytosol"/>
    <property type="evidence" value="ECO:0007669"/>
    <property type="project" value="TreeGrafter"/>
</dbReference>
<name>A0AAV6XPD3_9LAMI</name>
<feature type="domain" description="Exoribonuclease phosphorolytic" evidence="4">
    <location>
        <begin position="110"/>
        <end position="172"/>
    </location>
</feature>
<organism evidence="6 7">
    <name type="scientific">Buddleja alternifolia</name>
    <dbReference type="NCBI Taxonomy" id="168488"/>
    <lineage>
        <taxon>Eukaryota</taxon>
        <taxon>Viridiplantae</taxon>
        <taxon>Streptophyta</taxon>
        <taxon>Embryophyta</taxon>
        <taxon>Tracheophyta</taxon>
        <taxon>Spermatophyta</taxon>
        <taxon>Magnoliopsida</taxon>
        <taxon>eudicotyledons</taxon>
        <taxon>Gunneridae</taxon>
        <taxon>Pentapetalae</taxon>
        <taxon>asterids</taxon>
        <taxon>lamiids</taxon>
        <taxon>Lamiales</taxon>
        <taxon>Scrophulariaceae</taxon>
        <taxon>Buddlejeae</taxon>
        <taxon>Buddleja</taxon>
    </lineage>
</organism>
<dbReference type="Pfam" id="PF01138">
    <property type="entry name" value="RNase_PH"/>
    <property type="match status" value="1"/>
</dbReference>
<evidence type="ECO:0000259" key="3">
    <source>
        <dbReference type="Pfam" id="PF01138"/>
    </source>
</evidence>
<proteinExistence type="predicted"/>
<keyword evidence="2" id="KW-0812">Transmembrane</keyword>
<dbReference type="InterPro" id="IPR036456">
    <property type="entry name" value="PNPase_PH_RNA-bd_sf"/>
</dbReference>
<gene>
    <name evidence="6" type="ORF">BUALT_Bualt04G0161400</name>
</gene>
<reference evidence="6" key="1">
    <citation type="submission" date="2019-10" db="EMBL/GenBank/DDBJ databases">
        <authorList>
            <person name="Zhang R."/>
            <person name="Pan Y."/>
            <person name="Wang J."/>
            <person name="Ma R."/>
            <person name="Yu S."/>
        </authorList>
    </citation>
    <scope>NUCLEOTIDE SEQUENCE</scope>
    <source>
        <strain evidence="6">LA-IB0</strain>
        <tissue evidence="6">Leaf</tissue>
    </source>
</reference>
<keyword evidence="2" id="KW-0472">Membrane</keyword>
<feature type="domain" description="Exoribonuclease phosphorolytic" evidence="3">
    <location>
        <begin position="287"/>
        <end position="347"/>
    </location>
</feature>
<protein>
    <submittedName>
        <fullName evidence="6">Uncharacterized protein</fullName>
    </submittedName>
</protein>
<comment type="caution">
    <text evidence="6">The sequence shown here is derived from an EMBL/GenBank/DDBJ whole genome shotgun (WGS) entry which is preliminary data.</text>
</comment>
<dbReference type="PANTHER" id="PTHR11252:SF16">
    <property type="entry name" value="POLYRIBONUCLEOTIDE NUCLEOTIDYLTRANSFERASE 2, MITOCHONDRIAL"/>
    <property type="match status" value="1"/>
</dbReference>
<dbReference type="SUPFAM" id="SSF46915">
    <property type="entry name" value="Polynucleotide phosphorylase/guanosine pentaphosphate synthase (PNPase/GPSI), domain 3"/>
    <property type="match status" value="1"/>
</dbReference>
<dbReference type="SUPFAM" id="SSF55666">
    <property type="entry name" value="Ribonuclease PH domain 2-like"/>
    <property type="match status" value="2"/>
</dbReference>
<dbReference type="InterPro" id="IPR015848">
    <property type="entry name" value="PNPase_PH_RNA-bd_bac/org-type"/>
</dbReference>
<dbReference type="GO" id="GO:0003723">
    <property type="term" value="F:RNA binding"/>
    <property type="evidence" value="ECO:0007669"/>
    <property type="project" value="UniProtKB-KW"/>
</dbReference>
<dbReference type="Proteomes" id="UP000826271">
    <property type="component" value="Unassembled WGS sequence"/>
</dbReference>
<evidence type="ECO:0000259" key="5">
    <source>
        <dbReference type="Pfam" id="PF03726"/>
    </source>
</evidence>
<keyword evidence="7" id="KW-1185">Reference proteome</keyword>
<evidence type="ECO:0000256" key="1">
    <source>
        <dbReference type="ARBA" id="ARBA00022884"/>
    </source>
</evidence>
<evidence type="ECO:0000313" key="7">
    <source>
        <dbReference type="Proteomes" id="UP000826271"/>
    </source>
</evidence>
<dbReference type="GO" id="GO:0009570">
    <property type="term" value="C:chloroplast stroma"/>
    <property type="evidence" value="ECO:0007669"/>
    <property type="project" value="TreeGrafter"/>
</dbReference>
<evidence type="ECO:0000256" key="2">
    <source>
        <dbReference type="SAM" id="Phobius"/>
    </source>
</evidence>
<dbReference type="GO" id="GO:0000175">
    <property type="term" value="F:3'-5'-RNA exonuclease activity"/>
    <property type="evidence" value="ECO:0007669"/>
    <property type="project" value="TreeGrafter"/>
</dbReference>
<dbReference type="Pfam" id="PF03725">
    <property type="entry name" value="RNase_PH_C"/>
    <property type="match status" value="1"/>
</dbReference>
<dbReference type="AlphaFoldDB" id="A0AAV6XPD3"/>
<dbReference type="PANTHER" id="PTHR11252">
    <property type="entry name" value="POLYRIBONUCLEOTIDE NUCLEOTIDYLTRANSFERASE"/>
    <property type="match status" value="1"/>
</dbReference>
<dbReference type="GO" id="GO:0005739">
    <property type="term" value="C:mitochondrion"/>
    <property type="evidence" value="ECO:0007669"/>
    <property type="project" value="TreeGrafter"/>
</dbReference>
<dbReference type="InterPro" id="IPR001247">
    <property type="entry name" value="ExoRNase_PH_dom1"/>
</dbReference>